<dbReference type="Proteomes" id="UP000428325">
    <property type="component" value="Chromosome"/>
</dbReference>
<gene>
    <name evidence="3" type="ORF">EI982_08645</name>
</gene>
<feature type="region of interest" description="Disordered" evidence="2">
    <location>
        <begin position="161"/>
        <end position="185"/>
    </location>
</feature>
<dbReference type="KEGG" id="hra:EI982_08645"/>
<dbReference type="RefSeq" id="WP_157689310.1">
    <property type="nucleotide sequence ID" value="NZ_CP034345.1"/>
</dbReference>
<proteinExistence type="predicted"/>
<evidence type="ECO:0000256" key="1">
    <source>
        <dbReference type="ARBA" id="ARBA00022729"/>
    </source>
</evidence>
<reference evidence="3 4" key="1">
    <citation type="submission" date="2018-12" db="EMBL/GenBank/DDBJ databases">
        <title>Complete genome sequence of Haloplanus rallus MBLA0036.</title>
        <authorList>
            <person name="Nam Y.-d."/>
            <person name="Kang J."/>
            <person name="Chung W.-H."/>
            <person name="Park Y.S."/>
        </authorList>
    </citation>
    <scope>NUCLEOTIDE SEQUENCE [LARGE SCALE GENOMIC DNA]</scope>
    <source>
        <strain evidence="3 4">MBLA0036</strain>
    </source>
</reference>
<organism evidence="3 4">
    <name type="scientific">Haloplanus rallus</name>
    <dbReference type="NCBI Taxonomy" id="1816183"/>
    <lineage>
        <taxon>Archaea</taxon>
        <taxon>Methanobacteriati</taxon>
        <taxon>Methanobacteriota</taxon>
        <taxon>Stenosarchaea group</taxon>
        <taxon>Halobacteria</taxon>
        <taxon>Halobacteriales</taxon>
        <taxon>Haloferacaceae</taxon>
        <taxon>Haloplanus</taxon>
    </lineage>
</organism>
<evidence type="ECO:0000313" key="4">
    <source>
        <dbReference type="Proteomes" id="UP000428325"/>
    </source>
</evidence>
<accession>A0A6B9F616</accession>
<protein>
    <submittedName>
        <fullName evidence="3">Uncharacterized protein</fullName>
    </submittedName>
</protein>
<evidence type="ECO:0000313" key="3">
    <source>
        <dbReference type="EMBL" id="QGX94852.1"/>
    </source>
</evidence>
<sequence>MRRRFFLSSLGLTALAGCSSNGNSDTPDNSNSNNPSSGPFELVESNVPNQVPSTAQVTFTFRVQNTGSESNTFKSAIEEKQDGTWSTVDDVRLELDGGEAGNIQTSQFSFPYLGSHQYRLTAFDRIWSIEVVPLQLRFQQQYVVPNGLLISVLGGSFESEYPRPNNETASNATATPTPTTPAGDNTWLAMRVDIRNRLQNESVQSPDPSGFTITVNGQEYQSNQSVNPDPYESQTLTPRMVIRDSFVYAVPAGTAADDVSMSWETTLPDGELKAIWSSSSGN</sequence>
<dbReference type="InterPro" id="IPR029050">
    <property type="entry name" value="Immunoprotect_excell_Ig-like"/>
</dbReference>
<dbReference type="EMBL" id="CP034345">
    <property type="protein sequence ID" value="QGX94852.1"/>
    <property type="molecule type" value="Genomic_DNA"/>
</dbReference>
<evidence type="ECO:0000256" key="2">
    <source>
        <dbReference type="SAM" id="MobiDB-lite"/>
    </source>
</evidence>
<name>A0A6B9F616_9EURY</name>
<feature type="compositionally biased region" description="Low complexity" evidence="2">
    <location>
        <begin position="19"/>
        <end position="38"/>
    </location>
</feature>
<feature type="region of interest" description="Disordered" evidence="2">
    <location>
        <begin position="17"/>
        <end position="43"/>
    </location>
</feature>
<feature type="compositionally biased region" description="Low complexity" evidence="2">
    <location>
        <begin position="164"/>
        <end position="185"/>
    </location>
</feature>
<dbReference type="GeneID" id="43369601"/>
<dbReference type="PROSITE" id="PS51257">
    <property type="entry name" value="PROKAR_LIPOPROTEIN"/>
    <property type="match status" value="1"/>
</dbReference>
<dbReference type="AlphaFoldDB" id="A0A6B9F616"/>
<keyword evidence="1" id="KW-0732">Signal</keyword>
<dbReference type="Gene3D" id="2.60.40.1240">
    <property type="match status" value="1"/>
</dbReference>
<keyword evidence="4" id="KW-1185">Reference proteome</keyword>